<feature type="region of interest" description="Disordered" evidence="1">
    <location>
        <begin position="609"/>
        <end position="646"/>
    </location>
</feature>
<protein>
    <submittedName>
        <fullName evidence="4">Uncharacterized protein</fullName>
    </submittedName>
</protein>
<reference evidence="4" key="1">
    <citation type="journal article" date="2022" name="bioRxiv">
        <title>Genomics of Preaxostyla Flagellates Illuminates Evolutionary Transitions and the Path Towards Mitochondrial Loss.</title>
        <authorList>
            <person name="Novak L.V.F."/>
            <person name="Treitli S.C."/>
            <person name="Pyrih J."/>
            <person name="Halakuc P."/>
            <person name="Pipaliya S.V."/>
            <person name="Vacek V."/>
            <person name="Brzon O."/>
            <person name="Soukal P."/>
            <person name="Eme L."/>
            <person name="Dacks J.B."/>
            <person name="Karnkowska A."/>
            <person name="Elias M."/>
            <person name="Hampl V."/>
        </authorList>
    </citation>
    <scope>NUCLEOTIDE SEQUENCE</scope>
    <source>
        <strain evidence="4">RCP-MX</strain>
    </source>
</reference>
<keyword evidence="2" id="KW-1133">Transmembrane helix</keyword>
<comment type="caution">
    <text evidence="4">The sequence shown here is derived from an EMBL/GenBank/DDBJ whole genome shotgun (WGS) entry which is preliminary data.</text>
</comment>
<keyword evidence="5" id="KW-1185">Reference proteome</keyword>
<evidence type="ECO:0000256" key="2">
    <source>
        <dbReference type="SAM" id="Phobius"/>
    </source>
</evidence>
<keyword evidence="3" id="KW-0732">Signal</keyword>
<proteinExistence type="predicted"/>
<sequence>MRFWVSFFLPALALGIYCGCLTERSAGIDSEECCNTDGFCTWNVVPPLGLNEAIFYEVKSVSEEGAAALVFSNLEDHRVFQRLDSFNMTMRGSTEFRGLQLAFTHDQNNNAQFFFSYHVGKTPLHVAIPKEPSTLSVTVSLDLYGVNSTDLPLAGTLHIHTALPAALGPNSSVLLELIDMDTGARAALITPATNATGGEGFLWQANEPNVTVGQRVAVRATALADTSLVGLSATLTVRAGVLLFPSRLTTWAAGVGNVIWAGLPPAHYPSLSVDLVQPARGARHRLAENATTPGPSPDGYSVLDVALPCMLGETWELVMEAASAQPGEPAIIMRSSPFYIARGFYSYSTAPEVAGQPIGLRWRCEGLPEGAATVELLLNGSRMAALEDLPLDPPNASMPTAQAWPTGYYQLRYSTTAFGARDEWEGDWVTIRNEVDAFCYPRATAPVRDSLGAMSAEMGPFGSPCPWRFDVRNPLRLNPYVSIKFTVSVYPITPGSLRIYDGPTNASALLYSTPATPPVASTTPGVYLTSTPDALMIFAPACSQDLLEATYTALTASEHPGPNLWWLWLLVAGLLCGCAILGTVSAVHLLKAHRLRHLRAAKAAARREAREREPLLPPPSISPPVSPAPCGGLPPVAEVEEGTTPV</sequence>
<keyword evidence="2" id="KW-0472">Membrane</keyword>
<feature type="transmembrane region" description="Helical" evidence="2">
    <location>
        <begin position="565"/>
        <end position="590"/>
    </location>
</feature>
<evidence type="ECO:0000313" key="5">
    <source>
        <dbReference type="Proteomes" id="UP001141327"/>
    </source>
</evidence>
<evidence type="ECO:0000256" key="1">
    <source>
        <dbReference type="SAM" id="MobiDB-lite"/>
    </source>
</evidence>
<feature type="signal peptide" evidence="3">
    <location>
        <begin position="1"/>
        <end position="15"/>
    </location>
</feature>
<organism evidence="4 5">
    <name type="scientific">Paratrimastix pyriformis</name>
    <dbReference type="NCBI Taxonomy" id="342808"/>
    <lineage>
        <taxon>Eukaryota</taxon>
        <taxon>Metamonada</taxon>
        <taxon>Preaxostyla</taxon>
        <taxon>Paratrimastigidae</taxon>
        <taxon>Paratrimastix</taxon>
    </lineage>
</organism>
<evidence type="ECO:0000256" key="3">
    <source>
        <dbReference type="SAM" id="SignalP"/>
    </source>
</evidence>
<name>A0ABQ8UYK7_9EUKA</name>
<evidence type="ECO:0000313" key="4">
    <source>
        <dbReference type="EMBL" id="KAJ4461835.1"/>
    </source>
</evidence>
<dbReference type="Proteomes" id="UP001141327">
    <property type="component" value="Unassembled WGS sequence"/>
</dbReference>
<keyword evidence="2" id="KW-0812">Transmembrane</keyword>
<dbReference type="EMBL" id="JAPMOS010000005">
    <property type="protein sequence ID" value="KAJ4461835.1"/>
    <property type="molecule type" value="Genomic_DNA"/>
</dbReference>
<feature type="chain" id="PRO_5045514056" evidence="3">
    <location>
        <begin position="16"/>
        <end position="646"/>
    </location>
</feature>
<accession>A0ABQ8UYK7</accession>
<feature type="compositionally biased region" description="Pro residues" evidence="1">
    <location>
        <begin position="615"/>
        <end position="627"/>
    </location>
</feature>
<gene>
    <name evidence="4" type="ORF">PAPYR_1509</name>
</gene>